<dbReference type="Gene3D" id="3.30.70.100">
    <property type="match status" value="1"/>
</dbReference>
<feature type="domain" description="HMA" evidence="1">
    <location>
        <begin position="2"/>
        <end position="67"/>
    </location>
</feature>
<dbReference type="STRING" id="281362.AT959_08070"/>
<accession>A0A133XIB4</accession>
<keyword evidence="3" id="KW-1185">Reference proteome</keyword>
<sequence length="68" mass="7362">MQSLIFKITGLKDETCVSTLANAIQDLPSIGHVEISLEKGEASVEHGRFVSPDDILQAIIDAGFEAEY</sequence>
<evidence type="ECO:0000259" key="1">
    <source>
        <dbReference type="PROSITE" id="PS50846"/>
    </source>
</evidence>
<evidence type="ECO:0000313" key="3">
    <source>
        <dbReference type="Proteomes" id="UP000070186"/>
    </source>
</evidence>
<dbReference type="PROSITE" id="PS50846">
    <property type="entry name" value="HMA_2"/>
    <property type="match status" value="1"/>
</dbReference>
<organism evidence="2 3">
    <name type="scientific">Dechloromonas denitrificans</name>
    <dbReference type="NCBI Taxonomy" id="281362"/>
    <lineage>
        <taxon>Bacteria</taxon>
        <taxon>Pseudomonadati</taxon>
        <taxon>Pseudomonadota</taxon>
        <taxon>Betaproteobacteria</taxon>
        <taxon>Rhodocyclales</taxon>
        <taxon>Azonexaceae</taxon>
        <taxon>Dechloromonas</taxon>
    </lineage>
</organism>
<dbReference type="InterPro" id="IPR006121">
    <property type="entry name" value="HMA_dom"/>
</dbReference>
<dbReference type="EMBL" id="LODL01000019">
    <property type="protein sequence ID" value="KXB30685.1"/>
    <property type="molecule type" value="Genomic_DNA"/>
</dbReference>
<reference evidence="2 3" key="1">
    <citation type="submission" date="2015-12" db="EMBL/GenBank/DDBJ databases">
        <title>Nitrous oxide reduction kinetics distinguish bacteria harboring typical versus atypical NosZ.</title>
        <authorList>
            <person name="Yoon S."/>
            <person name="Nissen S."/>
            <person name="Park D."/>
            <person name="Sanford R.A."/>
            <person name="Loeffler F.E."/>
        </authorList>
    </citation>
    <scope>NUCLEOTIDE SEQUENCE [LARGE SCALE GENOMIC DNA]</scope>
    <source>
        <strain evidence="2 3">ATCC BAA-841</strain>
    </source>
</reference>
<proteinExistence type="predicted"/>
<dbReference type="CDD" id="cd00371">
    <property type="entry name" value="HMA"/>
    <property type="match status" value="1"/>
</dbReference>
<dbReference type="InterPro" id="IPR036163">
    <property type="entry name" value="HMA_dom_sf"/>
</dbReference>
<dbReference type="SUPFAM" id="SSF55008">
    <property type="entry name" value="HMA, heavy metal-associated domain"/>
    <property type="match status" value="1"/>
</dbReference>
<dbReference type="AlphaFoldDB" id="A0A133XIB4"/>
<dbReference type="Pfam" id="PF00403">
    <property type="entry name" value="HMA"/>
    <property type="match status" value="1"/>
</dbReference>
<dbReference type="GO" id="GO:0046872">
    <property type="term" value="F:metal ion binding"/>
    <property type="evidence" value="ECO:0007669"/>
    <property type="project" value="InterPro"/>
</dbReference>
<evidence type="ECO:0000313" key="2">
    <source>
        <dbReference type="EMBL" id="KXB30685.1"/>
    </source>
</evidence>
<name>A0A133XIB4_9RHOO</name>
<protein>
    <submittedName>
        <fullName evidence="2">ATPase P</fullName>
    </submittedName>
</protein>
<gene>
    <name evidence="2" type="ORF">AT959_08070</name>
</gene>
<dbReference type="Proteomes" id="UP000070186">
    <property type="component" value="Unassembled WGS sequence"/>
</dbReference>
<comment type="caution">
    <text evidence="2">The sequence shown here is derived from an EMBL/GenBank/DDBJ whole genome shotgun (WGS) entry which is preliminary data.</text>
</comment>